<organism evidence="1">
    <name type="scientific">Asparagus officinalis</name>
    <name type="common">Garden asparagus</name>
    <dbReference type="NCBI Taxonomy" id="4686"/>
    <lineage>
        <taxon>Eukaryota</taxon>
        <taxon>Viridiplantae</taxon>
        <taxon>Streptophyta</taxon>
        <taxon>Embryophyta</taxon>
        <taxon>Tracheophyta</taxon>
        <taxon>Spermatophyta</taxon>
        <taxon>Magnoliopsida</taxon>
        <taxon>Liliopsida</taxon>
        <taxon>Asparagales</taxon>
        <taxon>Asparagaceae</taxon>
        <taxon>Asparagoideae</taxon>
        <taxon>Asparagus</taxon>
    </lineage>
</organism>
<sequence>MFIAYCSLHGIFPGVGIYPWTVCRSDPTSVLEACDRRYHLGLGAGQLVLTRSGAGQLRLTRVGAGQLLLTHASPTLSRASTSQPALSRAGAGQLALSHAGAG</sequence>
<dbReference type="AlphaFoldDB" id="Q2XNT6"/>
<dbReference type="EMBL" id="AC183409">
    <property type="protein sequence ID" value="ABB55336.1"/>
    <property type="molecule type" value="Genomic_DNA"/>
</dbReference>
<evidence type="ECO:0000313" key="1">
    <source>
        <dbReference type="EMBL" id="ABB55336.1"/>
    </source>
</evidence>
<name>Q2XNT6_ASPOF</name>
<protein>
    <submittedName>
        <fullName evidence="1">Uncharacterized protein</fullName>
    </submittedName>
</protein>
<proteinExistence type="predicted"/>
<reference evidence="1" key="1">
    <citation type="submission" date="2006-04" db="EMBL/GenBank/DDBJ databases">
        <title>Comparative Sequence and Genetic Analyses of the Asparagus, Onion, and Rice Genomes Reveal Similar Structures, But No Microsynteny.</title>
        <authorList>
            <person name="Jernej J."/>
            <person name="Suzuki G."/>
            <person name="McCallum J."/>
            <person name="Cheung F."/>
            <person name="Arbogast T."/>
            <person name="Tallon L.J."/>
            <person name="Smith S."/>
            <person name="Utterback T."/>
            <person name="Havey M.J."/>
            <person name="Town C.D."/>
        </authorList>
    </citation>
    <scope>NUCLEOTIDE SEQUENCE</scope>
</reference>
<gene>
    <name evidence="1" type="ORF">12.t00056</name>
</gene>
<accession>Q2XNT6</accession>